<evidence type="ECO:0000256" key="5">
    <source>
        <dbReference type="RuleBase" id="RU003657"/>
    </source>
</evidence>
<dbReference type="GO" id="GO:0000105">
    <property type="term" value="P:L-histidine biosynthetic process"/>
    <property type="evidence" value="ECO:0007669"/>
    <property type="project" value="UniProtKB-KW"/>
</dbReference>
<dbReference type="SUPFAM" id="SSF51366">
    <property type="entry name" value="Ribulose-phoshate binding barrel"/>
    <property type="match status" value="1"/>
</dbReference>
<dbReference type="RefSeq" id="WP_071164764.1">
    <property type="nucleotide sequence ID" value="NZ_CP017812.1"/>
</dbReference>
<evidence type="ECO:0000256" key="2">
    <source>
        <dbReference type="ARBA" id="ARBA00022605"/>
    </source>
</evidence>
<dbReference type="GO" id="GO:0005737">
    <property type="term" value="C:cytoplasm"/>
    <property type="evidence" value="ECO:0007669"/>
    <property type="project" value="TreeGrafter"/>
</dbReference>
<dbReference type="Gene3D" id="3.20.20.70">
    <property type="entry name" value="Aldolase class I"/>
    <property type="match status" value="1"/>
</dbReference>
<evidence type="ECO:0000313" key="6">
    <source>
        <dbReference type="EMBL" id="AOZ73301.1"/>
    </source>
</evidence>
<reference evidence="6 7" key="1">
    <citation type="submission" date="2016-10" db="EMBL/GenBank/DDBJ databases">
        <title>Actinomyces aegypiusis sp. nov., isolated from the Aegypius monachus in Qinghai Tibet Plateau China.</title>
        <authorList>
            <person name="Wang Y."/>
        </authorList>
    </citation>
    <scope>NUCLEOTIDE SEQUENCE [LARGE SCALE GENOMIC DNA]</scope>
    <source>
        <strain evidence="6 7">VUL4_3</strain>
    </source>
</reference>
<dbReference type="GO" id="GO:0000162">
    <property type="term" value="P:L-tryptophan biosynthetic process"/>
    <property type="evidence" value="ECO:0007669"/>
    <property type="project" value="TreeGrafter"/>
</dbReference>
<evidence type="ECO:0000313" key="7">
    <source>
        <dbReference type="Proteomes" id="UP000176288"/>
    </source>
</evidence>
<keyword evidence="3 5" id="KW-0368">Histidine biosynthesis</keyword>
<evidence type="ECO:0000256" key="1">
    <source>
        <dbReference type="ARBA" id="ARBA00009667"/>
    </source>
</evidence>
<proteinExistence type="inferred from homology"/>
<organism evidence="6 7">
    <name type="scientific">Boudabousia tangfeifanii</name>
    <dbReference type="NCBI Taxonomy" id="1912795"/>
    <lineage>
        <taxon>Bacteria</taxon>
        <taxon>Bacillati</taxon>
        <taxon>Actinomycetota</taxon>
        <taxon>Actinomycetes</taxon>
        <taxon>Actinomycetales</taxon>
        <taxon>Actinomycetaceae</taxon>
        <taxon>Boudabousia</taxon>
    </lineage>
</organism>
<dbReference type="AlphaFoldDB" id="A0A1D9MLP2"/>
<dbReference type="KEGG" id="avu:BK816_08445"/>
<evidence type="ECO:0000256" key="4">
    <source>
        <dbReference type="ARBA" id="ARBA00029440"/>
    </source>
</evidence>
<dbReference type="EMBL" id="CP017812">
    <property type="protein sequence ID" value="AOZ73301.1"/>
    <property type="molecule type" value="Genomic_DNA"/>
</dbReference>
<protein>
    <recommendedName>
        <fullName evidence="8">1-(5-phosphoribosyl)-5-((5-phosphoribosylamino)methylideneamino)imidazole-4-carboxamide isomerase</fullName>
    </recommendedName>
</protein>
<dbReference type="InterPro" id="IPR011060">
    <property type="entry name" value="RibuloseP-bd_barrel"/>
</dbReference>
<evidence type="ECO:0008006" key="8">
    <source>
        <dbReference type="Google" id="ProtNLM"/>
    </source>
</evidence>
<dbReference type="PANTHER" id="PTHR43090:SF2">
    <property type="entry name" value="1-(5-PHOSPHORIBOSYL)-5-[(5-PHOSPHORIBOSYLAMINO)METHYLIDENEAMINO] IMIDAZOLE-4-CARBOXAMIDE ISOMERASE"/>
    <property type="match status" value="1"/>
</dbReference>
<accession>A0A1D9MLP2</accession>
<dbReference type="GO" id="GO:0003949">
    <property type="term" value="F:1-(5-phosphoribosyl)-5-[(5-phosphoribosylamino)methylideneamino]imidazole-4-carboxamide isomerase activity"/>
    <property type="evidence" value="ECO:0007669"/>
    <property type="project" value="InterPro"/>
</dbReference>
<dbReference type="Pfam" id="PF00977">
    <property type="entry name" value="His_biosynth"/>
    <property type="match status" value="1"/>
</dbReference>
<gene>
    <name evidence="6" type="ORF">BK816_08445</name>
</gene>
<keyword evidence="7" id="KW-1185">Reference proteome</keyword>
<dbReference type="Proteomes" id="UP000176288">
    <property type="component" value="Chromosome"/>
</dbReference>
<evidence type="ECO:0000256" key="3">
    <source>
        <dbReference type="ARBA" id="ARBA00023102"/>
    </source>
</evidence>
<dbReference type="STRING" id="1912795.BK816_08445"/>
<dbReference type="PANTHER" id="PTHR43090">
    <property type="entry name" value="1-(5-PHOSPHORIBOSYL)-5-[(5-PHOSPHORIBOSYLAMINO)METHYLIDENEAMINO] IMIDAZOLE-4-CARBOXAMIDE ISOMERASE"/>
    <property type="match status" value="1"/>
</dbReference>
<name>A0A1D9MLP2_9ACTO</name>
<dbReference type="OrthoDB" id="9807749at2"/>
<comment type="similarity">
    <text evidence="1 5">Belongs to the HisA/HisF family.</text>
</comment>
<dbReference type="InterPro" id="IPR006062">
    <property type="entry name" value="His_biosynth"/>
</dbReference>
<sequence>MTSRKADLSALTLLPAVDVAGGQCVRLTQGRADSAQSFGSPRDQVADFVAAGARWVHLVDLDRAFRRGQNQSLLEDVMAEFAGQVQIQLSGGLNRPEDWEWAAATPAARLNLASSSLLAMSDLIGFTADFGPRLALAVDLDGEQVCPRGTKENLGSFWPLWEQLAEAGCPRLSVTDVKRDGALSGPNLEQLELVASRTGAKITASGGVASLADLEALARLVPAGVDSVIVGKALYTGQIKLGDVLGQQA</sequence>
<keyword evidence="2 5" id="KW-0028">Amino-acid biosynthesis</keyword>
<dbReference type="InterPro" id="IPR013785">
    <property type="entry name" value="Aldolase_TIM"/>
</dbReference>
<dbReference type="InterPro" id="IPR044524">
    <property type="entry name" value="Isoase_HisA-like"/>
</dbReference>
<comment type="pathway">
    <text evidence="4">Amino-acid biosynthesis.</text>
</comment>